<protein>
    <submittedName>
        <fullName evidence="1">Haloacid dehalogenase</fullName>
    </submittedName>
</protein>
<dbReference type="Pfam" id="PF00702">
    <property type="entry name" value="Hydrolase"/>
    <property type="match status" value="1"/>
</dbReference>
<keyword evidence="2" id="KW-1185">Reference proteome</keyword>
<dbReference type="Proteomes" id="UP000216451">
    <property type="component" value="Unassembled WGS sequence"/>
</dbReference>
<accession>A0A261G0L2</accession>
<dbReference type="Gene3D" id="1.10.150.240">
    <property type="entry name" value="Putative phosphatase, domain 2"/>
    <property type="match status" value="1"/>
</dbReference>
<dbReference type="RefSeq" id="WP_094695196.1">
    <property type="nucleotide sequence ID" value="NZ_CALENZ010000049.1"/>
</dbReference>
<dbReference type="SFLD" id="SFLDS00003">
    <property type="entry name" value="Haloacid_Dehalogenase"/>
    <property type="match status" value="1"/>
</dbReference>
<dbReference type="Gene3D" id="3.40.50.1000">
    <property type="entry name" value="HAD superfamily/HAD-like"/>
    <property type="match status" value="1"/>
</dbReference>
<dbReference type="NCBIfam" id="TIGR01509">
    <property type="entry name" value="HAD-SF-IA-v3"/>
    <property type="match status" value="1"/>
</dbReference>
<name>A0A261G0L2_9BIFI</name>
<dbReference type="InterPro" id="IPR036412">
    <property type="entry name" value="HAD-like_sf"/>
</dbReference>
<gene>
    <name evidence="1" type="ORF">BAQU_1926</name>
</gene>
<organism evidence="1 2">
    <name type="scientific">Bifidobacterium aquikefiri</name>
    <dbReference type="NCBI Taxonomy" id="1653207"/>
    <lineage>
        <taxon>Bacteria</taxon>
        <taxon>Bacillati</taxon>
        <taxon>Actinomycetota</taxon>
        <taxon>Actinomycetes</taxon>
        <taxon>Bifidobacteriales</taxon>
        <taxon>Bifidobacteriaceae</taxon>
        <taxon>Bifidobacterium</taxon>
    </lineage>
</organism>
<dbReference type="SFLD" id="SFLDG01129">
    <property type="entry name" value="C1.5:_HAD__Beta-PGM__Phosphata"/>
    <property type="match status" value="1"/>
</dbReference>
<dbReference type="InterPro" id="IPR023214">
    <property type="entry name" value="HAD_sf"/>
</dbReference>
<dbReference type="PANTHER" id="PTHR18901:SF38">
    <property type="entry name" value="PSEUDOURIDINE-5'-PHOSPHATASE"/>
    <property type="match status" value="1"/>
</dbReference>
<dbReference type="PANTHER" id="PTHR18901">
    <property type="entry name" value="2-DEOXYGLUCOSE-6-PHOSPHATE PHOSPHATASE 2"/>
    <property type="match status" value="1"/>
</dbReference>
<dbReference type="SUPFAM" id="SSF56784">
    <property type="entry name" value="HAD-like"/>
    <property type="match status" value="1"/>
</dbReference>
<sequence length="226" mass="24777">MKLKAVFWDMDGTLIDSEPYWHQAEIEIAHAHGGEWNEEIGWQHSGFPVSMCAQAMVDHGTQLAVPTIVKMLIERVAQLEEERMPWIPGTIELLIELAKHNIPSILVTASPRRMAEAAVHQAPDDVFSGFVCGDDNLPKKPDPAPYLQACKVANVPLAEIQQCIAIEDSRPGLQSAVASGATTVAITGYSKSPNAYGQEFASIETYAQTSVKMLSELVEKRSIQHS</sequence>
<dbReference type="OrthoDB" id="9797743at2"/>
<dbReference type="EMBL" id="MWXA01000010">
    <property type="protein sequence ID" value="OZG64947.1"/>
    <property type="molecule type" value="Genomic_DNA"/>
</dbReference>
<reference evidence="1 2" key="1">
    <citation type="journal article" date="2017" name="BMC Genomics">
        <title>Comparative genomic and phylogenomic analyses of the Bifidobacteriaceae family.</title>
        <authorList>
            <person name="Lugli G.A."/>
            <person name="Milani C."/>
            <person name="Turroni F."/>
            <person name="Duranti S."/>
            <person name="Mancabelli L."/>
            <person name="Mangifesta M."/>
            <person name="Ferrario C."/>
            <person name="Modesto M."/>
            <person name="Mattarelli P."/>
            <person name="Jiri K."/>
            <person name="van Sinderen D."/>
            <person name="Ventura M."/>
        </authorList>
    </citation>
    <scope>NUCLEOTIDE SEQUENCE [LARGE SCALE GENOMIC DNA]</scope>
    <source>
        <strain evidence="1 2">LMG 28769</strain>
    </source>
</reference>
<dbReference type="InterPro" id="IPR023198">
    <property type="entry name" value="PGP-like_dom2"/>
</dbReference>
<dbReference type="AlphaFoldDB" id="A0A261G0L2"/>
<proteinExistence type="predicted"/>
<dbReference type="InterPro" id="IPR006439">
    <property type="entry name" value="HAD-SF_hydro_IA"/>
</dbReference>
<comment type="caution">
    <text evidence="1">The sequence shown here is derived from an EMBL/GenBank/DDBJ whole genome shotgun (WGS) entry which is preliminary data.</text>
</comment>
<dbReference type="CDD" id="cd07505">
    <property type="entry name" value="HAD_BPGM-like"/>
    <property type="match status" value="1"/>
</dbReference>
<evidence type="ECO:0000313" key="1">
    <source>
        <dbReference type="EMBL" id="OZG64947.1"/>
    </source>
</evidence>
<dbReference type="GeneID" id="98296567"/>
<evidence type="ECO:0000313" key="2">
    <source>
        <dbReference type="Proteomes" id="UP000216451"/>
    </source>
</evidence>